<keyword evidence="2" id="KW-1185">Reference proteome</keyword>
<sequence>MDFQEPNHSGKEFPKMASITEDLPVDEAARIERARRYRREMTRSSHEIHGRRLHDNQECDQHTRYQEKNKPVFGLEMLAVQQETALEKALQKGSAGWERIRGLTKKLVQLRYGDYFKQNVAVLRAIAKEDMSEEAAQEIATFPWKLLSGLIKKEEQNMQVNGLKEAVQAITKKTNMSEDLAFFNIHQYAESNQLADSGIYEYLHQKRFGSLGKQIWSDRVWLDANAFAVDACDKEAIIQSIDAFEARVFRRLKPVTNDTNGEPELQELILSEEQLKISEMLDKKADNTKTAKIRQVTYEETLAKTKSLSEDFPYAPLRHAREDLLNADSNAEVAIVIHGKLMAEMEIAIAKVRKTDIAKKKQAERFEKVYKEAQEALAEVANE</sequence>
<name>A0A9N9PS18_9HELO</name>
<dbReference type="OrthoDB" id="10511025at2759"/>
<dbReference type="EMBL" id="CAJVRL010000052">
    <property type="protein sequence ID" value="CAG8953705.1"/>
    <property type="molecule type" value="Genomic_DNA"/>
</dbReference>
<proteinExistence type="predicted"/>
<comment type="caution">
    <text evidence="1">The sequence shown here is derived from an EMBL/GenBank/DDBJ whole genome shotgun (WGS) entry which is preliminary data.</text>
</comment>
<evidence type="ECO:0000313" key="2">
    <source>
        <dbReference type="Proteomes" id="UP000696280"/>
    </source>
</evidence>
<dbReference type="Proteomes" id="UP000696280">
    <property type="component" value="Unassembled WGS sequence"/>
</dbReference>
<gene>
    <name evidence="1" type="ORF">HYFRA_00006594</name>
</gene>
<dbReference type="AlphaFoldDB" id="A0A9N9PS18"/>
<protein>
    <submittedName>
        <fullName evidence="1">Uncharacterized protein</fullName>
    </submittedName>
</protein>
<accession>A0A9N9PS18</accession>
<evidence type="ECO:0000313" key="1">
    <source>
        <dbReference type="EMBL" id="CAG8953705.1"/>
    </source>
</evidence>
<reference evidence="1" key="1">
    <citation type="submission" date="2021-07" db="EMBL/GenBank/DDBJ databases">
        <authorList>
            <person name="Durling M."/>
        </authorList>
    </citation>
    <scope>NUCLEOTIDE SEQUENCE</scope>
</reference>
<organism evidence="1 2">
    <name type="scientific">Hymenoscyphus fraxineus</name>
    <dbReference type="NCBI Taxonomy" id="746836"/>
    <lineage>
        <taxon>Eukaryota</taxon>
        <taxon>Fungi</taxon>
        <taxon>Dikarya</taxon>
        <taxon>Ascomycota</taxon>
        <taxon>Pezizomycotina</taxon>
        <taxon>Leotiomycetes</taxon>
        <taxon>Helotiales</taxon>
        <taxon>Helotiaceae</taxon>
        <taxon>Hymenoscyphus</taxon>
    </lineage>
</organism>